<reference evidence="2" key="1">
    <citation type="submission" date="2014-02" db="EMBL/GenBank/DDBJ databases">
        <authorList>
            <person name="Genoscope - CEA"/>
        </authorList>
    </citation>
    <scope>NUCLEOTIDE SEQUENCE</scope>
    <source>
        <strain evidence="2">LS3</strain>
    </source>
</reference>
<proteinExistence type="predicted"/>
<name>A0A060T6D5_BLAAD</name>
<feature type="compositionally biased region" description="Polar residues" evidence="1">
    <location>
        <begin position="8"/>
        <end position="22"/>
    </location>
</feature>
<organism evidence="2">
    <name type="scientific">Blastobotrys adeninivorans</name>
    <name type="common">Yeast</name>
    <name type="synonym">Arxula adeninivorans</name>
    <dbReference type="NCBI Taxonomy" id="409370"/>
    <lineage>
        <taxon>Eukaryota</taxon>
        <taxon>Fungi</taxon>
        <taxon>Dikarya</taxon>
        <taxon>Ascomycota</taxon>
        <taxon>Saccharomycotina</taxon>
        <taxon>Dipodascomycetes</taxon>
        <taxon>Dipodascales</taxon>
        <taxon>Trichomonascaceae</taxon>
        <taxon>Blastobotrys</taxon>
    </lineage>
</organism>
<feature type="region of interest" description="Disordered" evidence="1">
    <location>
        <begin position="63"/>
        <end position="93"/>
    </location>
</feature>
<gene>
    <name evidence="2" type="ORF">GNLVRS02_ARAD1B18216g</name>
</gene>
<evidence type="ECO:0000256" key="1">
    <source>
        <dbReference type="SAM" id="MobiDB-lite"/>
    </source>
</evidence>
<feature type="region of interest" description="Disordered" evidence="1">
    <location>
        <begin position="1"/>
        <end position="30"/>
    </location>
</feature>
<dbReference type="EMBL" id="HG937692">
    <property type="protein sequence ID" value="CDP36665.1"/>
    <property type="molecule type" value="Genomic_DNA"/>
</dbReference>
<evidence type="ECO:0000313" key="2">
    <source>
        <dbReference type="EMBL" id="CDP36665.1"/>
    </source>
</evidence>
<dbReference type="AlphaFoldDB" id="A0A060T6D5"/>
<sequence length="134" mass="15373">MSDRVPLSTKSPNVHASSSITTPKRPPLKPLLYSVRRREGLTPNKITKSPILPRAAPRIISELDSSPPVLNKNNNPRRSEPMSPLLLMPPRPNRLIEHPRQHYHGLALSLRTCLRRAYRKVKLRQEIYEVSKHL</sequence>
<reference evidence="2" key="2">
    <citation type="submission" date="2014-06" db="EMBL/GenBank/DDBJ databases">
        <title>The complete genome of Blastobotrys (Arxula) adeninivorans LS3 - a yeast of biotechnological interest.</title>
        <authorList>
            <person name="Kunze G."/>
            <person name="Gaillardin C."/>
            <person name="Czernicka M."/>
            <person name="Durrens P."/>
            <person name="Martin T."/>
            <person name="Boer E."/>
            <person name="Gabaldon T."/>
            <person name="Cruz J."/>
            <person name="Talla E."/>
            <person name="Marck C."/>
            <person name="Goffeau A."/>
            <person name="Barbe V."/>
            <person name="Baret P."/>
            <person name="Baronian K."/>
            <person name="Beier S."/>
            <person name="Bleykasten C."/>
            <person name="Bode R."/>
            <person name="Casaregola S."/>
            <person name="Despons L."/>
            <person name="Fairhead C."/>
            <person name="Giersberg M."/>
            <person name="Gierski P."/>
            <person name="Hahnel U."/>
            <person name="Hartmann A."/>
            <person name="Jankowska D."/>
            <person name="Jubin C."/>
            <person name="Jung P."/>
            <person name="Lafontaine I."/>
            <person name="Leh-Louis V."/>
            <person name="Lemaire M."/>
            <person name="Marcet-Houben M."/>
            <person name="Mascher M."/>
            <person name="Morel G."/>
            <person name="Richard G.-F."/>
            <person name="Riechen J."/>
            <person name="Sacerdot C."/>
            <person name="Sarkar A."/>
            <person name="Savel G."/>
            <person name="Schacherer J."/>
            <person name="Sherman D."/>
            <person name="Straub M.-L."/>
            <person name="Stein N."/>
            <person name="Thierry A."/>
            <person name="Trautwein-Schult A."/>
            <person name="Westhof E."/>
            <person name="Worch S."/>
            <person name="Dujon B."/>
            <person name="Souciet J.-L."/>
            <person name="Wincker P."/>
            <person name="Scholz U."/>
            <person name="Neuveglise N."/>
        </authorList>
    </citation>
    <scope>NUCLEOTIDE SEQUENCE</scope>
    <source>
        <strain evidence="2">LS3</strain>
    </source>
</reference>
<accession>A0A060T6D5</accession>
<protein>
    <submittedName>
        <fullName evidence="2">ARAD1B18216p</fullName>
    </submittedName>
</protein>